<evidence type="ECO:0000313" key="9">
    <source>
        <dbReference type="EMBL" id="SHI24124.1"/>
    </source>
</evidence>
<protein>
    <submittedName>
        <fullName evidence="9">Spore germination protein (Amino acid permease)</fullName>
    </submittedName>
</protein>
<evidence type="ECO:0000256" key="1">
    <source>
        <dbReference type="ARBA" id="ARBA00004141"/>
    </source>
</evidence>
<dbReference type="RefSeq" id="WP_073020649.1">
    <property type="nucleotide sequence ID" value="NZ_FQXU01000009.1"/>
</dbReference>
<feature type="transmembrane region" description="Helical" evidence="8">
    <location>
        <begin position="301"/>
        <end position="317"/>
    </location>
</feature>
<accession>A0A1M5ZJ09</accession>
<evidence type="ECO:0000256" key="4">
    <source>
        <dbReference type="ARBA" id="ARBA00022544"/>
    </source>
</evidence>
<dbReference type="InterPro" id="IPR004761">
    <property type="entry name" value="Spore_GerAB"/>
</dbReference>
<dbReference type="GO" id="GO:0009847">
    <property type="term" value="P:spore germination"/>
    <property type="evidence" value="ECO:0007669"/>
    <property type="project" value="InterPro"/>
</dbReference>
<feature type="transmembrane region" description="Helical" evidence="8">
    <location>
        <begin position="213"/>
        <end position="236"/>
    </location>
</feature>
<evidence type="ECO:0000256" key="7">
    <source>
        <dbReference type="ARBA" id="ARBA00023136"/>
    </source>
</evidence>
<organism evidence="9 10">
    <name type="scientific">Clostridium intestinale DSM 6191</name>
    <dbReference type="NCBI Taxonomy" id="1121320"/>
    <lineage>
        <taxon>Bacteria</taxon>
        <taxon>Bacillati</taxon>
        <taxon>Bacillota</taxon>
        <taxon>Clostridia</taxon>
        <taxon>Eubacteriales</taxon>
        <taxon>Clostridiaceae</taxon>
        <taxon>Clostridium</taxon>
    </lineage>
</organism>
<feature type="transmembrane region" description="Helical" evidence="8">
    <location>
        <begin position="329"/>
        <end position="351"/>
    </location>
</feature>
<sequence length="356" mass="41316">MKKYTSKHHIFLILCVTLISIKTYPILFLSLGGRDSWLLVLFSSIIIGVLGYYIINVFIKFNISSMNDFFESSYGKYLGKIFLFCFSVLLMFNAIESVSILSTSIHNTVFIETPAWFALLFFISASAYMLCMEFSSILRLSLISIATMFLCMLILAFLFIPYIKINYVTPVFGNPLNFNSLLSVIYILGYFSSFGITLPYIKKIEEKDELKKYYIPTMIIVSVISTYSVLSILGFFNHFRGANIFFPEFTQAQRVEYGKFFESGEFFVLLQNVLGFIIKYLLSIFAIYIIYKDKIKNSNKFFITISIVNYIISYYLCKNIFTLSLFLEFYTLINILFMLIIPVIASFLYSIRKKLK</sequence>
<dbReference type="AlphaFoldDB" id="A0A1M5ZJ09"/>
<feature type="transmembrane region" description="Helical" evidence="8">
    <location>
        <begin position="115"/>
        <end position="131"/>
    </location>
</feature>
<gene>
    <name evidence="9" type="ORF">SAMN02745941_02986</name>
</gene>
<dbReference type="Pfam" id="PF03845">
    <property type="entry name" value="Spore_permease"/>
    <property type="match status" value="1"/>
</dbReference>
<dbReference type="PANTHER" id="PTHR34975:SF2">
    <property type="entry name" value="SPORE GERMINATION PROTEIN A2"/>
    <property type="match status" value="1"/>
</dbReference>
<feature type="transmembrane region" description="Helical" evidence="8">
    <location>
        <begin position="266"/>
        <end position="289"/>
    </location>
</feature>
<evidence type="ECO:0000256" key="2">
    <source>
        <dbReference type="ARBA" id="ARBA00007998"/>
    </source>
</evidence>
<comment type="subcellular location">
    <subcellularLocation>
        <location evidence="1">Membrane</location>
        <topology evidence="1">Multi-pass membrane protein</topology>
    </subcellularLocation>
</comment>
<feature type="transmembrane region" description="Helical" evidence="8">
    <location>
        <begin position="143"/>
        <end position="163"/>
    </location>
</feature>
<proteinExistence type="inferred from homology"/>
<keyword evidence="6 8" id="KW-1133">Transmembrane helix</keyword>
<reference evidence="9 10" key="1">
    <citation type="submission" date="2016-11" db="EMBL/GenBank/DDBJ databases">
        <authorList>
            <person name="Jaros S."/>
            <person name="Januszkiewicz K."/>
            <person name="Wedrychowicz H."/>
        </authorList>
    </citation>
    <scope>NUCLEOTIDE SEQUENCE [LARGE SCALE GENOMIC DNA]</scope>
    <source>
        <strain evidence="9 10">DSM 6191</strain>
    </source>
</reference>
<dbReference type="EMBL" id="FQXU01000009">
    <property type="protein sequence ID" value="SHI24124.1"/>
    <property type="molecule type" value="Genomic_DNA"/>
</dbReference>
<keyword evidence="4" id="KW-0309">Germination</keyword>
<comment type="similarity">
    <text evidence="2">Belongs to the amino acid-polyamine-organocation (APC) superfamily. Spore germination protein (SGP) (TC 2.A.3.9) family.</text>
</comment>
<dbReference type="Proteomes" id="UP000184241">
    <property type="component" value="Unassembled WGS sequence"/>
</dbReference>
<dbReference type="PANTHER" id="PTHR34975">
    <property type="entry name" value="SPORE GERMINATION PROTEIN A2"/>
    <property type="match status" value="1"/>
</dbReference>
<evidence type="ECO:0000256" key="8">
    <source>
        <dbReference type="SAM" id="Phobius"/>
    </source>
</evidence>
<evidence type="ECO:0000256" key="5">
    <source>
        <dbReference type="ARBA" id="ARBA00022692"/>
    </source>
</evidence>
<evidence type="ECO:0000256" key="3">
    <source>
        <dbReference type="ARBA" id="ARBA00022448"/>
    </source>
</evidence>
<feature type="transmembrane region" description="Helical" evidence="8">
    <location>
        <begin position="183"/>
        <end position="201"/>
    </location>
</feature>
<name>A0A1M5ZJ09_9CLOT</name>
<feature type="transmembrane region" description="Helical" evidence="8">
    <location>
        <begin position="77"/>
        <end position="95"/>
    </location>
</feature>
<feature type="transmembrane region" description="Helical" evidence="8">
    <location>
        <begin position="37"/>
        <end position="56"/>
    </location>
</feature>
<dbReference type="GO" id="GO:0016020">
    <property type="term" value="C:membrane"/>
    <property type="evidence" value="ECO:0007669"/>
    <property type="project" value="UniProtKB-SubCell"/>
</dbReference>
<keyword evidence="7 8" id="KW-0472">Membrane</keyword>
<keyword evidence="5 8" id="KW-0812">Transmembrane</keyword>
<evidence type="ECO:0000256" key="6">
    <source>
        <dbReference type="ARBA" id="ARBA00022989"/>
    </source>
</evidence>
<feature type="transmembrane region" description="Helical" evidence="8">
    <location>
        <begin position="12"/>
        <end position="31"/>
    </location>
</feature>
<evidence type="ECO:0000313" key="10">
    <source>
        <dbReference type="Proteomes" id="UP000184241"/>
    </source>
</evidence>
<keyword evidence="3" id="KW-0813">Transport</keyword>